<evidence type="ECO:0008006" key="4">
    <source>
        <dbReference type="Google" id="ProtNLM"/>
    </source>
</evidence>
<dbReference type="Pfam" id="PF01875">
    <property type="entry name" value="Memo"/>
    <property type="match status" value="1"/>
</dbReference>
<reference evidence="2" key="1">
    <citation type="journal article" date="2023" name="Plant Biotechnol. J.">
        <title>Chromosome-level wild Hevea brasiliensis genome provides new tools for genomic-assisted breeding and valuable loci to elevate rubber yield.</title>
        <authorList>
            <person name="Cheng H."/>
            <person name="Song X."/>
            <person name="Hu Y."/>
            <person name="Wu T."/>
            <person name="Yang Q."/>
            <person name="An Z."/>
            <person name="Feng S."/>
            <person name="Deng Z."/>
            <person name="Wu W."/>
            <person name="Zeng X."/>
            <person name="Tu M."/>
            <person name="Wang X."/>
            <person name="Huang H."/>
        </authorList>
    </citation>
    <scope>NUCLEOTIDE SEQUENCE</scope>
    <source>
        <strain evidence="2">MT/VB/25A 57/8</strain>
    </source>
</reference>
<dbReference type="EMBL" id="JARPOI010000011">
    <property type="protein sequence ID" value="KAJ9167703.1"/>
    <property type="molecule type" value="Genomic_DNA"/>
</dbReference>
<dbReference type="NCBIfam" id="TIGR04336">
    <property type="entry name" value="AmmeMemoSam_B"/>
    <property type="match status" value="1"/>
</dbReference>
<proteinExistence type="inferred from homology"/>
<evidence type="ECO:0000313" key="2">
    <source>
        <dbReference type="EMBL" id="KAJ9167703.1"/>
    </source>
</evidence>
<keyword evidence="3" id="KW-1185">Reference proteome</keyword>
<name>A0ABQ9LJI5_HEVBR</name>
<dbReference type="CDD" id="cd07361">
    <property type="entry name" value="MEMO_like"/>
    <property type="match status" value="1"/>
</dbReference>
<dbReference type="PANTHER" id="PTHR11060:SF0">
    <property type="entry name" value="PROTEIN MEMO1"/>
    <property type="match status" value="1"/>
</dbReference>
<gene>
    <name evidence="2" type="ORF">P3X46_019311</name>
</gene>
<comment type="similarity">
    <text evidence="1">Belongs to the MEMO1 family.</text>
</comment>
<protein>
    <recommendedName>
        <fullName evidence="4">Protein MEMO1</fullName>
    </recommendedName>
</protein>
<comment type="caution">
    <text evidence="2">The sequence shown here is derived from an EMBL/GenBank/DDBJ whole genome shotgun (WGS) entry which is preliminary data.</text>
</comment>
<dbReference type="InterPro" id="IPR002737">
    <property type="entry name" value="MEMO1_fam"/>
</dbReference>
<dbReference type="Gene3D" id="3.40.830.10">
    <property type="entry name" value="LigB-like"/>
    <property type="match status" value="1"/>
</dbReference>
<evidence type="ECO:0000313" key="3">
    <source>
        <dbReference type="Proteomes" id="UP001174677"/>
    </source>
</evidence>
<dbReference type="Proteomes" id="UP001174677">
    <property type="component" value="Chromosome 11"/>
</dbReference>
<organism evidence="2 3">
    <name type="scientific">Hevea brasiliensis</name>
    <name type="common">Para rubber tree</name>
    <name type="synonym">Siphonia brasiliensis</name>
    <dbReference type="NCBI Taxonomy" id="3981"/>
    <lineage>
        <taxon>Eukaryota</taxon>
        <taxon>Viridiplantae</taxon>
        <taxon>Streptophyta</taxon>
        <taxon>Embryophyta</taxon>
        <taxon>Tracheophyta</taxon>
        <taxon>Spermatophyta</taxon>
        <taxon>Magnoliopsida</taxon>
        <taxon>eudicotyledons</taxon>
        <taxon>Gunneridae</taxon>
        <taxon>Pentapetalae</taxon>
        <taxon>rosids</taxon>
        <taxon>fabids</taxon>
        <taxon>Malpighiales</taxon>
        <taxon>Euphorbiaceae</taxon>
        <taxon>Crotonoideae</taxon>
        <taxon>Micrandreae</taxon>
        <taxon>Hevea</taxon>
    </lineage>
</organism>
<dbReference type="PANTHER" id="PTHR11060">
    <property type="entry name" value="PROTEIN MEMO1"/>
    <property type="match status" value="1"/>
</dbReference>
<evidence type="ECO:0000256" key="1">
    <source>
        <dbReference type="ARBA" id="ARBA00006315"/>
    </source>
</evidence>
<accession>A0ABQ9LJI5</accession>
<sequence>MEKIRRALHAAKKLEEELDGWLKAAALVKSPDVRGVIAPHAGYSYSGRAAAYAFGNIDPTNISRVFLLGPSHHYYTRKCAFSKATVYKTPIGDLPFDLEVIEELKATGNFELMDLRVDEAEHSMEMHLLYLVKIFEGHQVKVVPILVGALNADNEAMYGQFLAKYVDDPSNFFSVSSDFCHWGSRYALDKKYGAIHKYIEALDKMGMDVIETGDPDAFKLYLQEYDSAICRRHPISMLRNCSTKIKIQFLQCEQSSQCKTTGDSSVSYASAAAKVDS</sequence>
<dbReference type="HAMAP" id="MF_00055">
    <property type="entry name" value="MEMO1"/>
    <property type="match status" value="1"/>
</dbReference>